<sequence>MAVAVAVLVLAGATVAVTATASTDRTLVVTDDDTGERLLSVSVDDGDEVTLSYMHSVERTPVEDVYVVDGTRLRMVRMVFHSYGAGLPATAPVERTDEGFVYEYEESYEELGVVPGSIADHDLIVDGERYDLAALADGPVVLSITEPGLVDELLQSDDRSAVITG</sequence>
<dbReference type="EMBL" id="FOIS01000004">
    <property type="protein sequence ID" value="SEW26500.1"/>
    <property type="molecule type" value="Genomic_DNA"/>
</dbReference>
<evidence type="ECO:0008006" key="3">
    <source>
        <dbReference type="Google" id="ProtNLM"/>
    </source>
</evidence>
<protein>
    <recommendedName>
        <fullName evidence="3">DUF1850 domain-containing protein</fullName>
    </recommendedName>
</protein>
<proteinExistence type="predicted"/>
<dbReference type="AlphaFoldDB" id="A0A1I0QH78"/>
<dbReference type="Proteomes" id="UP000183275">
    <property type="component" value="Unassembled WGS sequence"/>
</dbReference>
<accession>A0A1I0QH78</accession>
<evidence type="ECO:0000313" key="1">
    <source>
        <dbReference type="EMBL" id="SEW26500.1"/>
    </source>
</evidence>
<gene>
    <name evidence="1" type="ORF">SAMN05216285_3586</name>
</gene>
<name>A0A1I0QH78_9EURY</name>
<dbReference type="STRING" id="1202768.SAMN05216285_3586"/>
<evidence type="ECO:0000313" key="2">
    <source>
        <dbReference type="Proteomes" id="UP000183275"/>
    </source>
</evidence>
<dbReference type="eggNOG" id="arCOG02990">
    <property type="taxonomic scope" value="Archaea"/>
</dbReference>
<reference evidence="2" key="1">
    <citation type="submission" date="2016-10" db="EMBL/GenBank/DDBJ databases">
        <authorList>
            <person name="Varghese N."/>
        </authorList>
    </citation>
    <scope>NUCLEOTIDE SEQUENCE [LARGE SCALE GENOMIC DNA]</scope>
    <source>
        <strain evidence="2">CGMCC 1.12284</strain>
    </source>
</reference>
<dbReference type="Pfam" id="PF08905">
    <property type="entry name" value="DUF1850"/>
    <property type="match status" value="1"/>
</dbReference>
<organism evidence="1 2">
    <name type="scientific">Natrinema salifodinae</name>
    <dbReference type="NCBI Taxonomy" id="1202768"/>
    <lineage>
        <taxon>Archaea</taxon>
        <taxon>Methanobacteriati</taxon>
        <taxon>Methanobacteriota</taxon>
        <taxon>Stenosarchaea group</taxon>
        <taxon>Halobacteria</taxon>
        <taxon>Halobacteriales</taxon>
        <taxon>Natrialbaceae</taxon>
        <taxon>Natrinema</taxon>
    </lineage>
</organism>
<dbReference type="InterPro" id="IPR015001">
    <property type="entry name" value="DUF1850"/>
</dbReference>
<dbReference type="RefSeq" id="WP_244887444.1">
    <property type="nucleotide sequence ID" value="NZ_FOIS01000004.1"/>
</dbReference>
<keyword evidence="2" id="KW-1185">Reference proteome</keyword>